<protein>
    <submittedName>
        <fullName evidence="1">Uncharacterized protein</fullName>
    </submittedName>
</protein>
<dbReference type="EMBL" id="JALBCA010000061">
    <property type="protein sequence ID" value="KAI2385259.1"/>
    <property type="molecule type" value="Genomic_DNA"/>
</dbReference>
<gene>
    <name evidence="1" type="ORF">LOY88_004210</name>
</gene>
<sequence>MSFTVEFPSLTRKDLYGVGIGVTSQVVRIADSNIVAKIPSLSPYTGPEFHDIEKRAPPECTLLQGALLFEYHLNGTLKEHLGQLNKYPGRNRWPYQAVSALAYVHSCHIVHGDLGLHNLLLRDDGEIVLCDFAGSGLDGKGSYVAHATRYSDPLCLKEYPDEQNDVFALGTLLYELDQGRLLFDGLRDGEIDARLRKRQFPDLSMISLPLRSVIEKCWTLPGYQASDALRELGMLFPIKRRDGSNLATELRRQAPIFQAALCIGILTVVALTWRAAFKKLQR</sequence>
<comment type="caution">
    <text evidence="1">The sequence shown here is derived from an EMBL/GenBank/DDBJ whole genome shotgun (WGS) entry which is preliminary data.</text>
</comment>
<accession>A0ACB8UV03</accession>
<reference evidence="1" key="1">
    <citation type="journal article" date="2022" name="bioRxiv">
        <title>Population genetic analysis of Ophidiomyces ophidiicola, the causative agent of snake fungal disease, indicates recent introductions to the USA.</title>
        <authorList>
            <person name="Ladner J.T."/>
            <person name="Palmer J.M."/>
            <person name="Ettinger C.L."/>
            <person name="Stajich J.E."/>
            <person name="Farrell T.M."/>
            <person name="Glorioso B.M."/>
            <person name="Lawson B."/>
            <person name="Price S.J."/>
            <person name="Stengle A.G."/>
            <person name="Grear D.A."/>
            <person name="Lorch J.M."/>
        </authorList>
    </citation>
    <scope>NUCLEOTIDE SEQUENCE</scope>
    <source>
        <strain evidence="1">NWHC 24266-5</strain>
    </source>
</reference>
<name>A0ACB8UV03_9EURO</name>
<proteinExistence type="predicted"/>
<evidence type="ECO:0000313" key="1">
    <source>
        <dbReference type="EMBL" id="KAI2385259.1"/>
    </source>
</evidence>
<organism evidence="1">
    <name type="scientific">Ophidiomyces ophidiicola</name>
    <dbReference type="NCBI Taxonomy" id="1387563"/>
    <lineage>
        <taxon>Eukaryota</taxon>
        <taxon>Fungi</taxon>
        <taxon>Dikarya</taxon>
        <taxon>Ascomycota</taxon>
        <taxon>Pezizomycotina</taxon>
        <taxon>Eurotiomycetes</taxon>
        <taxon>Eurotiomycetidae</taxon>
        <taxon>Onygenales</taxon>
        <taxon>Onygenaceae</taxon>
        <taxon>Ophidiomyces</taxon>
    </lineage>
</organism>